<reference evidence="2 3" key="1">
    <citation type="journal article" date="2019" name="Sci. Rep.">
        <title>Orb-weaving spider Araneus ventricosus genome elucidates the spidroin gene catalogue.</title>
        <authorList>
            <person name="Kono N."/>
            <person name="Nakamura H."/>
            <person name="Ohtoshi R."/>
            <person name="Moran D.A.P."/>
            <person name="Shinohara A."/>
            <person name="Yoshida Y."/>
            <person name="Fujiwara M."/>
            <person name="Mori M."/>
            <person name="Tomita M."/>
            <person name="Arakawa K."/>
        </authorList>
    </citation>
    <scope>NUCLEOTIDE SEQUENCE [LARGE SCALE GENOMIC DNA]</scope>
</reference>
<comment type="caution">
    <text evidence="2">The sequence shown here is derived from an EMBL/GenBank/DDBJ whole genome shotgun (WGS) entry which is preliminary data.</text>
</comment>
<dbReference type="OrthoDB" id="6430450at2759"/>
<evidence type="ECO:0000313" key="3">
    <source>
        <dbReference type="Proteomes" id="UP000499080"/>
    </source>
</evidence>
<dbReference type="InterPro" id="IPR053741">
    <property type="entry name" value="Ser_Fungal_Prot_Inhib_sf"/>
</dbReference>
<evidence type="ECO:0008006" key="4">
    <source>
        <dbReference type="Google" id="ProtNLM"/>
    </source>
</evidence>
<dbReference type="AlphaFoldDB" id="A0A4Y2P3C6"/>
<gene>
    <name evidence="2" type="ORF">AVEN_2226_1</name>
</gene>
<name>A0A4Y2P3C6_ARAVE</name>
<feature type="signal peptide" evidence="1">
    <location>
        <begin position="1"/>
        <end position="17"/>
    </location>
</feature>
<keyword evidence="1" id="KW-0732">Signal</keyword>
<evidence type="ECO:0000256" key="1">
    <source>
        <dbReference type="SAM" id="SignalP"/>
    </source>
</evidence>
<dbReference type="GO" id="GO:0030414">
    <property type="term" value="F:peptidase inhibitor activity"/>
    <property type="evidence" value="ECO:0007669"/>
    <property type="project" value="InterPro"/>
</dbReference>
<dbReference type="Pfam" id="PF12190">
    <property type="entry name" value="amfpi-1"/>
    <property type="match status" value="1"/>
</dbReference>
<sequence>MKKTIVLLLIGATVSNAIVCVPNYCDSVTCELVQCASNQKYKEGGSFCGCCPTCLTIIQEGGSCGSLFIRGMPPTITCAEGLRCDSDTETCQ</sequence>
<dbReference type="Gene3D" id="2.10.80.20">
    <property type="match status" value="1"/>
</dbReference>
<dbReference type="EMBL" id="BGPR01010369">
    <property type="protein sequence ID" value="GBN45831.1"/>
    <property type="molecule type" value="Genomic_DNA"/>
</dbReference>
<accession>A0A4Y2P3C6</accession>
<evidence type="ECO:0000313" key="2">
    <source>
        <dbReference type="EMBL" id="GBN45831.1"/>
    </source>
</evidence>
<feature type="chain" id="PRO_5021505330" description="IGFBP N-terminal domain-containing protein" evidence="1">
    <location>
        <begin position="18"/>
        <end position="92"/>
    </location>
</feature>
<dbReference type="Proteomes" id="UP000499080">
    <property type="component" value="Unassembled WGS sequence"/>
</dbReference>
<keyword evidence="3" id="KW-1185">Reference proteome</keyword>
<protein>
    <recommendedName>
        <fullName evidence="4">IGFBP N-terminal domain-containing protein</fullName>
    </recommendedName>
</protein>
<dbReference type="InterPro" id="IPR021066">
    <property type="entry name" value="FPI1"/>
</dbReference>
<organism evidence="2 3">
    <name type="scientific">Araneus ventricosus</name>
    <name type="common">Orbweaver spider</name>
    <name type="synonym">Epeira ventricosa</name>
    <dbReference type="NCBI Taxonomy" id="182803"/>
    <lineage>
        <taxon>Eukaryota</taxon>
        <taxon>Metazoa</taxon>
        <taxon>Ecdysozoa</taxon>
        <taxon>Arthropoda</taxon>
        <taxon>Chelicerata</taxon>
        <taxon>Arachnida</taxon>
        <taxon>Araneae</taxon>
        <taxon>Araneomorphae</taxon>
        <taxon>Entelegynae</taxon>
        <taxon>Araneoidea</taxon>
        <taxon>Araneidae</taxon>
        <taxon>Araneus</taxon>
    </lineage>
</organism>
<proteinExistence type="predicted"/>